<gene>
    <name evidence="4" type="ORF">S58_47830</name>
</gene>
<dbReference type="HOGENOM" id="CLU_360110_0_0_5"/>
<feature type="transmembrane region" description="Helical" evidence="2">
    <location>
        <begin position="625"/>
        <end position="651"/>
    </location>
</feature>
<dbReference type="RefSeq" id="WP_015667852.1">
    <property type="nucleotide sequence ID" value="NC_020453.1"/>
</dbReference>
<accession>M4ZAU3</accession>
<keyword evidence="2" id="KW-1133">Transmembrane helix</keyword>
<protein>
    <recommendedName>
        <fullName evidence="3">T6SS Phospholipase effector Tle1-like catalytic domain-containing protein</fullName>
    </recommendedName>
</protein>
<name>M4ZAU3_9BRAD</name>
<sequence>MSNTHPSNTQPSNTQPGSTRPRNIVLLSDGTGNSAKAVFKTNVWRLFQVLDLRDPSRQIAFYDDGVGTSSFKLFAALGGIFGFGLKRNVIAIYSFCCRNYKRGDRIYCFGFSRGAFTIRIVAAMIAGQGLVAYRDNEADLARFAADAYRRYRRRYNTGILRYLGKIGLDLRGWRDWGIRTLRRVQGVAPEAPPAVEVESVHFVGIWDTVDAYGGPIEEMTRAIDYWIWPLSMPDQFMSSKIHRACHALAIEEERDAFRPVIWDERYVWGRDEAVPGRSDKKDWLFGIDHDPRSEAAKLADPPPHLRTDLPPRDRERISQMWFTGVHSDIGGGYPQDGLSYVALDWMLDRAEAYGLVYLDERRSLLYDPEIDPLDKLNDSRKGLAAYYRYKPRNLREIYDAPPYRLSLRYDVRRIKWLLHSPFKPQTELLGVDLHPSLQPPLPPVKPTIHRTVFERIRSGPDRYAPVVIPATYRVTDATDTPVDAPHPLDKGHVRTRVQDDVWNWVWLRRVVYFATMFALLFVVAIPYLVIYWPRVLYEPLHGLVNPVVNGAAAFLPKILDPWFVAFRDSPGLLVVGAAAAIGLTLWGTSLQQTIRDAARIAWNDPSRHKPVTGWRSTVYSLRRQGWYIAGFYVLKTWIFPTAIMFWLFWWLAFGAANTAGLFCKDTLRPTEVDETEIGAYHGGSVRPVFETRHHCYPTGLSVAQDETYQITLDVGEAWSDGGIAASPAGFGYGTWTQLPGVPFKRLIWSNWFAPIVRVGSTGLEEHLPVFRQETPGSSRWTAKFTARSDGEVFVYVNDTSILFPWLLYRFYFNNKGNAAVSLKKL</sequence>
<keyword evidence="2" id="KW-0812">Transmembrane</keyword>
<dbReference type="PATRIC" id="fig|1245469.3.peg.4896"/>
<feature type="compositionally biased region" description="Polar residues" evidence="1">
    <location>
        <begin position="1"/>
        <end position="21"/>
    </location>
</feature>
<feature type="region of interest" description="Disordered" evidence="1">
    <location>
        <begin position="1"/>
        <end position="23"/>
    </location>
</feature>
<dbReference type="Proteomes" id="UP000011841">
    <property type="component" value="Chromosome"/>
</dbReference>
<evidence type="ECO:0000313" key="5">
    <source>
        <dbReference type="Proteomes" id="UP000011841"/>
    </source>
</evidence>
<dbReference type="KEGG" id="aol:S58_47830"/>
<keyword evidence="5" id="KW-1185">Reference proteome</keyword>
<dbReference type="PANTHER" id="PTHR33840:SF1">
    <property type="entry name" value="TLE1 PHOSPHOLIPASE DOMAIN-CONTAINING PROTEIN"/>
    <property type="match status" value="1"/>
</dbReference>
<dbReference type="InterPro" id="IPR018712">
    <property type="entry name" value="Tle1-like_cat"/>
</dbReference>
<evidence type="ECO:0000256" key="2">
    <source>
        <dbReference type="SAM" id="Phobius"/>
    </source>
</evidence>
<reference evidence="4 5" key="1">
    <citation type="journal article" date="2013" name="Appl. Environ. Microbiol.">
        <title>Genome analysis suggests that the soil oligotrophic bacterium Agromonas oligotrophica (Bradyrhizobium oligotrophicum) is a nitrogen-fixing symbiont of Aeschynomene indica.</title>
        <authorList>
            <person name="Okubo T."/>
            <person name="Fukushima S."/>
            <person name="Itakura M."/>
            <person name="Oshima K."/>
            <person name="Longtonglang A."/>
            <person name="Teaumroong N."/>
            <person name="Mitsui H."/>
            <person name="Hattori M."/>
            <person name="Hattori R."/>
            <person name="Hattori T."/>
            <person name="Minamisawa K."/>
        </authorList>
    </citation>
    <scope>NUCLEOTIDE SEQUENCE [LARGE SCALE GENOMIC DNA]</scope>
    <source>
        <strain evidence="4 5">S58</strain>
    </source>
</reference>
<dbReference type="eggNOG" id="COG3673">
    <property type="taxonomic scope" value="Bacteria"/>
</dbReference>
<dbReference type="EMBL" id="AP012603">
    <property type="protein sequence ID" value="BAM90762.1"/>
    <property type="molecule type" value="Genomic_DNA"/>
</dbReference>
<dbReference type="GeneID" id="301820947"/>
<dbReference type="OrthoDB" id="4378831at2"/>
<dbReference type="PANTHER" id="PTHR33840">
    <property type="match status" value="1"/>
</dbReference>
<evidence type="ECO:0000313" key="4">
    <source>
        <dbReference type="EMBL" id="BAM90762.1"/>
    </source>
</evidence>
<feature type="domain" description="T6SS Phospholipase effector Tle1-like catalytic" evidence="3">
    <location>
        <begin position="22"/>
        <end position="348"/>
    </location>
</feature>
<dbReference type="AlphaFoldDB" id="M4ZAU3"/>
<evidence type="ECO:0000256" key="1">
    <source>
        <dbReference type="SAM" id="MobiDB-lite"/>
    </source>
</evidence>
<evidence type="ECO:0000259" key="3">
    <source>
        <dbReference type="Pfam" id="PF09994"/>
    </source>
</evidence>
<proteinExistence type="predicted"/>
<dbReference type="Pfam" id="PF09994">
    <property type="entry name" value="T6SS_Tle1-like_cat"/>
    <property type="match status" value="1"/>
</dbReference>
<feature type="transmembrane region" description="Helical" evidence="2">
    <location>
        <begin position="571"/>
        <end position="590"/>
    </location>
</feature>
<feature type="transmembrane region" description="Helical" evidence="2">
    <location>
        <begin position="510"/>
        <end position="532"/>
    </location>
</feature>
<organism evidence="4 5">
    <name type="scientific">Bradyrhizobium oligotrophicum S58</name>
    <dbReference type="NCBI Taxonomy" id="1245469"/>
    <lineage>
        <taxon>Bacteria</taxon>
        <taxon>Pseudomonadati</taxon>
        <taxon>Pseudomonadota</taxon>
        <taxon>Alphaproteobacteria</taxon>
        <taxon>Hyphomicrobiales</taxon>
        <taxon>Nitrobacteraceae</taxon>
        <taxon>Bradyrhizobium</taxon>
    </lineage>
</organism>
<keyword evidence="2" id="KW-0472">Membrane</keyword>